<dbReference type="InterPro" id="IPR041613">
    <property type="entry name" value="Pept_S41_N"/>
</dbReference>
<feature type="domain" description="Tail specific protease" evidence="2">
    <location>
        <begin position="202"/>
        <end position="435"/>
    </location>
</feature>
<dbReference type="SUPFAM" id="SSF52096">
    <property type="entry name" value="ClpP/crotonase"/>
    <property type="match status" value="1"/>
</dbReference>
<dbReference type="Gene3D" id="2.30.42.10">
    <property type="match status" value="1"/>
</dbReference>
<evidence type="ECO:0000256" key="1">
    <source>
        <dbReference type="SAM" id="SignalP"/>
    </source>
</evidence>
<dbReference type="GO" id="GO:0004175">
    <property type="term" value="F:endopeptidase activity"/>
    <property type="evidence" value="ECO:0007669"/>
    <property type="project" value="TreeGrafter"/>
</dbReference>
<proteinExistence type="predicted"/>
<dbReference type="STRING" id="29534.SAMN05444366_3476"/>
<dbReference type="GO" id="GO:0007165">
    <property type="term" value="P:signal transduction"/>
    <property type="evidence" value="ECO:0007669"/>
    <property type="project" value="TreeGrafter"/>
</dbReference>
<gene>
    <name evidence="3" type="ORF">SAMN05444366_3476</name>
</gene>
<dbReference type="PROSITE" id="PS51257">
    <property type="entry name" value="PROKAR_LIPOPROTEIN"/>
    <property type="match status" value="1"/>
</dbReference>
<dbReference type="EMBL" id="FRBY01000005">
    <property type="protein sequence ID" value="SHM55581.1"/>
    <property type="molecule type" value="Genomic_DNA"/>
</dbReference>
<accession>A0A1M7JRP5</accession>
<dbReference type="InterPro" id="IPR005151">
    <property type="entry name" value="Tail-specific_protease"/>
</dbReference>
<name>A0A1M7JRP5_9FLAO</name>
<feature type="chain" id="PRO_5012545582" evidence="1">
    <location>
        <begin position="23"/>
        <end position="490"/>
    </location>
</feature>
<keyword evidence="3" id="KW-0378">Hydrolase</keyword>
<keyword evidence="4" id="KW-1185">Reference proteome</keyword>
<dbReference type="PANTHER" id="PTHR32060:SF30">
    <property type="entry name" value="CARBOXY-TERMINAL PROCESSING PROTEASE CTPA"/>
    <property type="match status" value="1"/>
</dbReference>
<dbReference type="Gene3D" id="3.30.750.170">
    <property type="match status" value="1"/>
</dbReference>
<dbReference type="Pfam" id="PF18294">
    <property type="entry name" value="Pept_S41_N"/>
    <property type="match status" value="1"/>
</dbReference>
<dbReference type="Pfam" id="PF03572">
    <property type="entry name" value="Peptidase_S41"/>
    <property type="match status" value="1"/>
</dbReference>
<dbReference type="CDD" id="cd07561">
    <property type="entry name" value="Peptidase_S41_CPP_like"/>
    <property type="match status" value="1"/>
</dbReference>
<sequence>MKTILKSLLLVFLLAFALQSCEDNDDVAAPADLQVNDFVWKGLNEVYLWQADVPNLADDRFANQEALNSFLSGYSKPEELFEDLLNKPVSKYPINAIDRFSWIVDDYTVLEQELNGISKNNGVDFRLSRVSEGSNDVVGYVRYIIPNSDAASKDIKRGDLFTSVNGTKLTVSNYESLLLNPDSYTLNLADYNGSAFVLNGKSVALTKTVLEENPILISKVITSGGHKIGYLMYNGFYAEYDTKLNQAFGELKAQGATDLVLDLRYNGGGSVRSSTRLASMITGQFEGKIFSKRQYNLKQMAGLTAEDLEFLNERFVKDIDGAALNSLNLNTVYVITTSNTASASELVINGLKPYINVVQIGETTIGKNVGSFTVYDSPTFTKTNVNPNHKYAMQPLVFKISNSADFGDYTAGLPPTYVQNESVSTYGILGDSEEPLLNLAISKITGATAKKVRIDENLILPYVTDSKKINGYRNEMYLETVPKEFQKLLK</sequence>
<dbReference type="InterPro" id="IPR029045">
    <property type="entry name" value="ClpP/crotonase-like_dom_sf"/>
</dbReference>
<reference evidence="4" key="1">
    <citation type="submission" date="2016-11" db="EMBL/GenBank/DDBJ databases">
        <authorList>
            <person name="Varghese N."/>
            <person name="Submissions S."/>
        </authorList>
    </citation>
    <scope>NUCLEOTIDE SEQUENCE [LARGE SCALE GENOMIC DNA]</scope>
    <source>
        <strain evidence="4">DSM 1811</strain>
    </source>
</reference>
<dbReference type="OrthoDB" id="7168509at2"/>
<evidence type="ECO:0000313" key="4">
    <source>
        <dbReference type="Proteomes" id="UP000184121"/>
    </source>
</evidence>
<dbReference type="RefSeq" id="WP_072974434.1">
    <property type="nucleotide sequence ID" value="NZ_FRBY01000005.1"/>
</dbReference>
<dbReference type="SUPFAM" id="SSF50156">
    <property type="entry name" value="PDZ domain-like"/>
    <property type="match status" value="1"/>
</dbReference>
<dbReference type="PANTHER" id="PTHR32060">
    <property type="entry name" value="TAIL-SPECIFIC PROTEASE"/>
    <property type="match status" value="1"/>
</dbReference>
<protein>
    <submittedName>
        <fullName evidence="3">C-terminal processing protease CtpA/Prc, contains a PDZ domain</fullName>
    </submittedName>
</protein>
<dbReference type="SMART" id="SM00245">
    <property type="entry name" value="TSPc"/>
    <property type="match status" value="1"/>
</dbReference>
<dbReference type="Gene3D" id="3.90.226.10">
    <property type="entry name" value="2-enoyl-CoA Hydratase, Chain A, domain 1"/>
    <property type="match status" value="1"/>
</dbReference>
<dbReference type="GO" id="GO:0030288">
    <property type="term" value="C:outer membrane-bounded periplasmic space"/>
    <property type="evidence" value="ECO:0007669"/>
    <property type="project" value="TreeGrafter"/>
</dbReference>
<organism evidence="3 4">
    <name type="scientific">Flavobacterium saccharophilum</name>
    <dbReference type="NCBI Taxonomy" id="29534"/>
    <lineage>
        <taxon>Bacteria</taxon>
        <taxon>Pseudomonadati</taxon>
        <taxon>Bacteroidota</taxon>
        <taxon>Flavobacteriia</taxon>
        <taxon>Flavobacteriales</taxon>
        <taxon>Flavobacteriaceae</taxon>
        <taxon>Flavobacterium</taxon>
    </lineage>
</organism>
<dbReference type="Proteomes" id="UP000184121">
    <property type="component" value="Unassembled WGS sequence"/>
</dbReference>
<keyword evidence="3" id="KW-0645">Protease</keyword>
<dbReference type="InterPro" id="IPR036034">
    <property type="entry name" value="PDZ_sf"/>
</dbReference>
<evidence type="ECO:0000313" key="3">
    <source>
        <dbReference type="EMBL" id="SHM55581.1"/>
    </source>
</evidence>
<evidence type="ECO:0000259" key="2">
    <source>
        <dbReference type="SMART" id="SM00245"/>
    </source>
</evidence>
<feature type="signal peptide" evidence="1">
    <location>
        <begin position="1"/>
        <end position="22"/>
    </location>
</feature>
<keyword evidence="1" id="KW-0732">Signal</keyword>
<dbReference type="GO" id="GO:0006508">
    <property type="term" value="P:proteolysis"/>
    <property type="evidence" value="ECO:0007669"/>
    <property type="project" value="UniProtKB-KW"/>
</dbReference>
<dbReference type="GO" id="GO:0008236">
    <property type="term" value="F:serine-type peptidase activity"/>
    <property type="evidence" value="ECO:0007669"/>
    <property type="project" value="InterPro"/>
</dbReference>
<dbReference type="AlphaFoldDB" id="A0A1M7JRP5"/>